<gene>
    <name evidence="2" type="ORF">ACFSJS_26150</name>
</gene>
<evidence type="ECO:0000313" key="2">
    <source>
        <dbReference type="EMBL" id="MFD1833104.1"/>
    </source>
</evidence>
<dbReference type="EMBL" id="JBHUFU010000025">
    <property type="protein sequence ID" value="MFD1833104.1"/>
    <property type="molecule type" value="Genomic_DNA"/>
</dbReference>
<name>A0ABW4PS58_9ACTN</name>
<evidence type="ECO:0000256" key="1">
    <source>
        <dbReference type="SAM" id="MobiDB-lite"/>
    </source>
</evidence>
<dbReference type="RefSeq" id="WP_380904649.1">
    <property type="nucleotide sequence ID" value="NZ_JBHUFU010000025.1"/>
</dbReference>
<dbReference type="InterPro" id="IPR028037">
    <property type="entry name" value="Antitoxin_Rv0909/MT0933"/>
</dbReference>
<reference evidence="3" key="1">
    <citation type="journal article" date="2019" name="Int. J. Syst. Evol. Microbiol.">
        <title>The Global Catalogue of Microorganisms (GCM) 10K type strain sequencing project: providing services to taxonomists for standard genome sequencing and annotation.</title>
        <authorList>
            <consortium name="The Broad Institute Genomics Platform"/>
            <consortium name="The Broad Institute Genome Sequencing Center for Infectious Disease"/>
            <person name="Wu L."/>
            <person name="Ma J."/>
        </authorList>
    </citation>
    <scope>NUCLEOTIDE SEQUENCE [LARGE SCALE GENOMIC DNA]</scope>
    <source>
        <strain evidence="3">CGMCC 4.7455</strain>
    </source>
</reference>
<sequence>MGFKDKVKDMMSRHGDKVDQGVEKAGDAADRRTGGKHRHHIDTGTGKARETRKRMTGEEGESGTGGPAA</sequence>
<evidence type="ECO:0000313" key="3">
    <source>
        <dbReference type="Proteomes" id="UP001597365"/>
    </source>
</evidence>
<feature type="region of interest" description="Disordered" evidence="1">
    <location>
        <begin position="1"/>
        <end position="69"/>
    </location>
</feature>
<feature type="compositionally biased region" description="Basic and acidic residues" evidence="1">
    <location>
        <begin position="1"/>
        <end position="33"/>
    </location>
</feature>
<comment type="caution">
    <text evidence="2">The sequence shown here is derived from an EMBL/GenBank/DDBJ whole genome shotgun (WGS) entry which is preliminary data.</text>
</comment>
<organism evidence="2 3">
    <name type="scientific">Streptomyces desertarenae</name>
    <dbReference type="NCBI Taxonomy" id="2666184"/>
    <lineage>
        <taxon>Bacteria</taxon>
        <taxon>Bacillati</taxon>
        <taxon>Actinomycetota</taxon>
        <taxon>Actinomycetes</taxon>
        <taxon>Kitasatosporales</taxon>
        <taxon>Streptomycetaceae</taxon>
        <taxon>Streptomyces</taxon>
    </lineage>
</organism>
<dbReference type="Pfam" id="PF14013">
    <property type="entry name" value="MT0933_antitox"/>
    <property type="match status" value="1"/>
</dbReference>
<accession>A0ABW4PS58</accession>
<protein>
    <submittedName>
        <fullName evidence="2">Antitoxin</fullName>
    </submittedName>
</protein>
<keyword evidence="3" id="KW-1185">Reference proteome</keyword>
<dbReference type="Proteomes" id="UP001597365">
    <property type="component" value="Unassembled WGS sequence"/>
</dbReference>
<proteinExistence type="predicted"/>
<feature type="compositionally biased region" description="Basic and acidic residues" evidence="1">
    <location>
        <begin position="47"/>
        <end position="57"/>
    </location>
</feature>